<organism evidence="2 3">
    <name type="scientific">Kocuria soli</name>
    <dbReference type="NCBI Taxonomy" id="2485125"/>
    <lineage>
        <taxon>Bacteria</taxon>
        <taxon>Bacillati</taxon>
        <taxon>Actinomycetota</taxon>
        <taxon>Actinomycetes</taxon>
        <taxon>Micrococcales</taxon>
        <taxon>Micrococcaceae</taxon>
        <taxon>Kocuria</taxon>
    </lineage>
</organism>
<evidence type="ECO:0000313" key="3">
    <source>
        <dbReference type="Proteomes" id="UP000270616"/>
    </source>
</evidence>
<comment type="caution">
    <text evidence="2">The sequence shown here is derived from an EMBL/GenBank/DDBJ whole genome shotgun (WGS) entry which is preliminary data.</text>
</comment>
<dbReference type="InterPro" id="IPR003779">
    <property type="entry name" value="CMD-like"/>
</dbReference>
<evidence type="ECO:0000259" key="1">
    <source>
        <dbReference type="Pfam" id="PF02627"/>
    </source>
</evidence>
<dbReference type="InterPro" id="IPR029032">
    <property type="entry name" value="AhpD-like"/>
</dbReference>
<dbReference type="EMBL" id="RKMF01000005">
    <property type="protein sequence ID" value="ROZ63717.1"/>
    <property type="molecule type" value="Genomic_DNA"/>
</dbReference>
<dbReference type="RefSeq" id="WP_123824713.1">
    <property type="nucleotide sequence ID" value="NZ_RKMF01000005.1"/>
</dbReference>
<feature type="domain" description="Carboxymuconolactone decarboxylase-like" evidence="1">
    <location>
        <begin position="20"/>
        <end position="91"/>
    </location>
</feature>
<reference evidence="2 3" key="1">
    <citation type="submission" date="2018-10" db="EMBL/GenBank/DDBJ databases">
        <title>Kocuria sp. M5W7-7, whole genome shotgun sequence.</title>
        <authorList>
            <person name="Tuo L."/>
        </authorList>
    </citation>
    <scope>NUCLEOTIDE SEQUENCE [LARGE SCALE GENOMIC DNA]</scope>
    <source>
        <strain evidence="2 3">M5W7-7</strain>
    </source>
</reference>
<dbReference type="AlphaFoldDB" id="A0A3N3ZUN6"/>
<gene>
    <name evidence="2" type="ORF">EDL96_05005</name>
</gene>
<dbReference type="InterPro" id="IPR004675">
    <property type="entry name" value="AhpD_core"/>
</dbReference>
<dbReference type="SUPFAM" id="SSF69118">
    <property type="entry name" value="AhpD-like"/>
    <property type="match status" value="1"/>
</dbReference>
<dbReference type="Gene3D" id="1.20.1290.10">
    <property type="entry name" value="AhpD-like"/>
    <property type="match status" value="1"/>
</dbReference>
<keyword evidence="3" id="KW-1185">Reference proteome</keyword>
<evidence type="ECO:0000313" key="2">
    <source>
        <dbReference type="EMBL" id="ROZ63717.1"/>
    </source>
</evidence>
<accession>A0A3N3ZUN6</accession>
<dbReference type="PANTHER" id="PTHR34846:SF10">
    <property type="entry name" value="CYTOPLASMIC PROTEIN"/>
    <property type="match status" value="1"/>
</dbReference>
<dbReference type="Pfam" id="PF02627">
    <property type="entry name" value="CMD"/>
    <property type="match status" value="1"/>
</dbReference>
<name>A0A3N3ZUN6_9MICC</name>
<dbReference type="NCBIfam" id="TIGR00778">
    <property type="entry name" value="ahpD_dom"/>
    <property type="match status" value="1"/>
</dbReference>
<dbReference type="PANTHER" id="PTHR34846">
    <property type="entry name" value="4-CARBOXYMUCONOLACTONE DECARBOXYLASE FAMILY PROTEIN (AFU_ORTHOLOGUE AFUA_6G11590)"/>
    <property type="match status" value="1"/>
</dbReference>
<sequence length="142" mass="15710">MPRLNMRKTHKLGMAAVLGLEGYTRTRLPSELNELIKLRTSLLNGCQFCIAMHSEDLRRAGETQERLAALEQDDPGELFDPRERAALALTDAVTRLGEGGVSDDVWDRAGEFFSSTQLGDLVLAIATINVWNRIGIATRLEA</sequence>
<proteinExistence type="predicted"/>
<protein>
    <submittedName>
        <fullName evidence="2">Carboxymuconolactone decarboxylase family protein</fullName>
    </submittedName>
</protein>
<dbReference type="Proteomes" id="UP000270616">
    <property type="component" value="Unassembled WGS sequence"/>
</dbReference>
<dbReference type="OrthoDB" id="9801997at2"/>
<dbReference type="GO" id="GO:0051920">
    <property type="term" value="F:peroxiredoxin activity"/>
    <property type="evidence" value="ECO:0007669"/>
    <property type="project" value="InterPro"/>
</dbReference>